<dbReference type="SUPFAM" id="SSF57667">
    <property type="entry name" value="beta-beta-alpha zinc fingers"/>
    <property type="match status" value="4"/>
</dbReference>
<protein>
    <submittedName>
        <fullName evidence="9">Metal regulatory transcription factor 1-like</fullName>
    </submittedName>
</protein>
<dbReference type="OrthoDB" id="6145499at2759"/>
<evidence type="ECO:0000256" key="6">
    <source>
        <dbReference type="SAM" id="MobiDB-lite"/>
    </source>
</evidence>
<dbReference type="FunFam" id="3.30.160.60:FF:000397">
    <property type="entry name" value="Metal regulatory transcription factor 1"/>
    <property type="match status" value="1"/>
</dbReference>
<dbReference type="InterPro" id="IPR013087">
    <property type="entry name" value="Znf_C2H2_type"/>
</dbReference>
<feature type="compositionally biased region" description="Basic and acidic residues" evidence="6">
    <location>
        <begin position="68"/>
        <end position="81"/>
    </location>
</feature>
<feature type="domain" description="C2H2-type" evidence="7">
    <location>
        <begin position="219"/>
        <end position="248"/>
    </location>
</feature>
<dbReference type="Gene3D" id="3.30.160.60">
    <property type="entry name" value="Classic Zinc Finger"/>
    <property type="match status" value="6"/>
</dbReference>
<dbReference type="KEGG" id="bgt:106077381"/>
<dbReference type="GO" id="GO:0006357">
    <property type="term" value="P:regulation of transcription by RNA polymerase II"/>
    <property type="evidence" value="ECO:0007669"/>
    <property type="project" value="TreeGrafter"/>
</dbReference>
<dbReference type="GO" id="GO:0005634">
    <property type="term" value="C:nucleus"/>
    <property type="evidence" value="ECO:0007669"/>
    <property type="project" value="TreeGrafter"/>
</dbReference>
<dbReference type="FunFam" id="3.30.160.60:FF:000072">
    <property type="entry name" value="zinc finger protein 143 isoform X1"/>
    <property type="match status" value="2"/>
</dbReference>
<accession>A0A9U8ELK8</accession>
<dbReference type="PROSITE" id="PS00028">
    <property type="entry name" value="ZINC_FINGER_C2H2_1"/>
    <property type="match status" value="6"/>
</dbReference>
<organism evidence="8 9">
    <name type="scientific">Biomphalaria glabrata</name>
    <name type="common">Bloodfluke planorb</name>
    <name type="synonym">Freshwater snail</name>
    <dbReference type="NCBI Taxonomy" id="6526"/>
    <lineage>
        <taxon>Eukaryota</taxon>
        <taxon>Metazoa</taxon>
        <taxon>Spiralia</taxon>
        <taxon>Lophotrochozoa</taxon>
        <taxon>Mollusca</taxon>
        <taxon>Gastropoda</taxon>
        <taxon>Heterobranchia</taxon>
        <taxon>Euthyneura</taxon>
        <taxon>Panpulmonata</taxon>
        <taxon>Hygrophila</taxon>
        <taxon>Lymnaeoidea</taxon>
        <taxon>Planorbidae</taxon>
        <taxon>Biomphalaria</taxon>
    </lineage>
</organism>
<dbReference type="Pfam" id="PF00096">
    <property type="entry name" value="zf-C2H2"/>
    <property type="match status" value="4"/>
</dbReference>
<feature type="compositionally biased region" description="Acidic residues" evidence="6">
    <location>
        <begin position="36"/>
        <end position="45"/>
    </location>
</feature>
<dbReference type="PANTHER" id="PTHR46179">
    <property type="entry name" value="ZINC FINGER PROTEIN"/>
    <property type="match status" value="1"/>
</dbReference>
<evidence type="ECO:0000313" key="8">
    <source>
        <dbReference type="Proteomes" id="UP001165740"/>
    </source>
</evidence>
<dbReference type="AlphaFoldDB" id="A0A9U8ELK8"/>
<feature type="domain" description="C2H2-type" evidence="7">
    <location>
        <begin position="189"/>
        <end position="218"/>
    </location>
</feature>
<dbReference type="GeneID" id="106077381"/>
<evidence type="ECO:0000256" key="3">
    <source>
        <dbReference type="ARBA" id="ARBA00022771"/>
    </source>
</evidence>
<dbReference type="InterPro" id="IPR036236">
    <property type="entry name" value="Znf_C2H2_sf"/>
</dbReference>
<dbReference type="InterPro" id="IPR051061">
    <property type="entry name" value="Zinc_finger_trans_reg"/>
</dbReference>
<evidence type="ECO:0000256" key="1">
    <source>
        <dbReference type="ARBA" id="ARBA00022723"/>
    </source>
</evidence>
<dbReference type="GO" id="GO:0008270">
    <property type="term" value="F:zinc ion binding"/>
    <property type="evidence" value="ECO:0007669"/>
    <property type="project" value="UniProtKB-KW"/>
</dbReference>
<gene>
    <name evidence="9" type="primary">LOC106077381</name>
</gene>
<keyword evidence="3 5" id="KW-0863">Zinc-finger</keyword>
<evidence type="ECO:0000313" key="9">
    <source>
        <dbReference type="RefSeq" id="XP_013093604.2"/>
    </source>
</evidence>
<evidence type="ECO:0000256" key="2">
    <source>
        <dbReference type="ARBA" id="ARBA00022737"/>
    </source>
</evidence>
<evidence type="ECO:0000256" key="4">
    <source>
        <dbReference type="ARBA" id="ARBA00022833"/>
    </source>
</evidence>
<name>A0A9U8ELK8_BIOGL</name>
<proteinExistence type="predicted"/>
<reference evidence="9" key="1">
    <citation type="submission" date="2025-08" db="UniProtKB">
        <authorList>
            <consortium name="RefSeq"/>
        </authorList>
    </citation>
    <scope>IDENTIFICATION</scope>
</reference>
<feature type="region of interest" description="Disordered" evidence="6">
    <location>
        <begin position="18"/>
        <end position="88"/>
    </location>
</feature>
<evidence type="ECO:0000259" key="7">
    <source>
        <dbReference type="PROSITE" id="PS50157"/>
    </source>
</evidence>
<keyword evidence="8" id="KW-1185">Reference proteome</keyword>
<dbReference type="RefSeq" id="XP_013093604.2">
    <property type="nucleotide sequence ID" value="XM_013238150.2"/>
</dbReference>
<dbReference type="SMART" id="SM00355">
    <property type="entry name" value="ZnF_C2H2"/>
    <property type="match status" value="6"/>
</dbReference>
<sequence length="802" mass="85874">MEPYSDFESDSNFVDFLQFEDDENMEDMSSITQVCVDEDPEEDTDDKTNRSRSITRSKSEGDISFESDGSKKTSEINDRATRSRSMKSNASNSNFIIENDIDEINDNDHDGYIHHTISEDEILMQINPGSSKMPSNPSHATLTIESQNPRTKAKEVTRFKCTFSGCARTYSTPGNLKTHEKTHRGEYTFVCSEMGCGKRFLTSYSLKIHVRVHTNEKPYECDKPGCEKSFNTIYRLRAHERLHTGETFKCGSDGCTKYFTTLSDLRKHIRTHTGEKPFICNENGCGKAFAASHHLKSHNRIHTGDKPYECTQDGCCKAFTSVYSLKSHVSKHGKESEKGSQLSSTKGCSGGCHDDSCENMSTLQNVILVNPNPGLEPVKNEPEDIPLSVEQVIKSMYSNQIVSENYSQEITSGEDSVSSGMVQEILRPVISLGTSPQQTSVCLDMSNQSVAMLPSTLQVGAVNSLVQTPQVGILQSKPGEQGTVSPNVHLVGAVNANEAADTLLTLPAGISDLNMLTSELVKSLLGNNTVMVQSGDGGLVQIPTSVLLRNDSVSSLAPCSAACAMLDHSSLTASHSMAANSGTLGSMPGLGMVTSQNPSTETSVLLPTTPAYSVAHVLPTLQSGPIQTVADLVTLKGLPSQGVPSIQLNSQPNVSFSFNSDNLDQSCGASFSSLTLMDPAACSAVPSMDEASTSVSLNLTDNSVPPVILKCPPVAHTHVASSGAACPKSCTPSPSLANSAAVSGLALAPDGTLISAIQKGIPISMLTGTYPDSIVLNQVFVPIYSNTDKGPIIELVPIKTNT</sequence>
<dbReference type="FunFam" id="3.30.160.60:FF:000125">
    <property type="entry name" value="Putative zinc finger protein 143"/>
    <property type="match status" value="1"/>
</dbReference>
<feature type="domain" description="C2H2-type" evidence="7">
    <location>
        <begin position="308"/>
        <end position="337"/>
    </location>
</feature>
<feature type="domain" description="C2H2-type" evidence="7">
    <location>
        <begin position="278"/>
        <end position="307"/>
    </location>
</feature>
<feature type="domain" description="C2H2-type" evidence="7">
    <location>
        <begin position="159"/>
        <end position="188"/>
    </location>
</feature>
<feature type="domain" description="C2H2-type" evidence="7">
    <location>
        <begin position="248"/>
        <end position="277"/>
    </location>
</feature>
<keyword evidence="4" id="KW-0862">Zinc</keyword>
<dbReference type="FunFam" id="3.30.160.60:FF:000349">
    <property type="entry name" value="metal regulatory transcription factor 1"/>
    <property type="match status" value="1"/>
</dbReference>
<keyword evidence="1" id="KW-0479">Metal-binding</keyword>
<keyword evidence="2" id="KW-0677">Repeat</keyword>
<evidence type="ECO:0000256" key="5">
    <source>
        <dbReference type="PROSITE-ProRule" id="PRU00042"/>
    </source>
</evidence>
<dbReference type="PANTHER" id="PTHR46179:SF25">
    <property type="entry name" value="METAL RESPONSE ELEMENT-BINDING TRANSCRIPTION FACTOR-1, ISOFORM C"/>
    <property type="match status" value="1"/>
</dbReference>
<dbReference type="OMA" id="SFNTIYR"/>
<dbReference type="PROSITE" id="PS50157">
    <property type="entry name" value="ZINC_FINGER_C2H2_2"/>
    <property type="match status" value="6"/>
</dbReference>
<dbReference type="Proteomes" id="UP001165740">
    <property type="component" value="Chromosome 6"/>
</dbReference>